<evidence type="ECO:0000313" key="1">
    <source>
        <dbReference type="Ensembl" id="ENSGACP00000014812.1"/>
    </source>
</evidence>
<protein>
    <submittedName>
        <fullName evidence="1">Uncharacterized protein</fullName>
    </submittedName>
</protein>
<proteinExistence type="predicted"/>
<name>G3PB38_GASAC</name>
<organism evidence="1">
    <name type="scientific">Gasterosteus aculeatus</name>
    <name type="common">Three-spined stickleback</name>
    <dbReference type="NCBI Taxonomy" id="69293"/>
    <lineage>
        <taxon>Eukaryota</taxon>
        <taxon>Metazoa</taxon>
        <taxon>Chordata</taxon>
        <taxon>Craniata</taxon>
        <taxon>Vertebrata</taxon>
        <taxon>Euteleostomi</taxon>
        <taxon>Actinopterygii</taxon>
        <taxon>Neopterygii</taxon>
        <taxon>Teleostei</taxon>
        <taxon>Neoteleostei</taxon>
        <taxon>Acanthomorphata</taxon>
        <taxon>Eupercaria</taxon>
        <taxon>Perciformes</taxon>
        <taxon>Cottioidei</taxon>
        <taxon>Gasterosteales</taxon>
        <taxon>Gasterosteidae</taxon>
        <taxon>Gasterosteus</taxon>
    </lineage>
</organism>
<dbReference type="AlphaFoldDB" id="G3PB38"/>
<dbReference type="Bgee" id="ENSGACG00000011203">
    <property type="expression patterns" value="Expressed in diencephalon and 4 other cell types or tissues"/>
</dbReference>
<accession>G3PB38</accession>
<reference evidence="1" key="2">
    <citation type="submission" date="2024-04" db="UniProtKB">
        <authorList>
            <consortium name="Ensembl"/>
        </authorList>
    </citation>
    <scope>IDENTIFICATION</scope>
</reference>
<reference evidence="1" key="1">
    <citation type="submission" date="2006-01" db="EMBL/GenBank/DDBJ databases">
        <authorList>
            <person name="Lindblad-Toh K."/>
            <person name="Mauceli E."/>
            <person name="Grabherr M."/>
            <person name="Chang J.L."/>
            <person name="Lander E.S."/>
        </authorList>
    </citation>
    <scope>NUCLEOTIDE SEQUENCE [LARGE SCALE GENOMIC DNA]</scope>
</reference>
<sequence>MQTTLGRGSCKLRVACPVRCGLIAAHICAMNLHVCRRLLSWKKKKKERRFFVVVASPDAAGHLRGGTRRSLVTCGRCCWTPLQWCRHVPGHHTSEWEPAAGQVMCTGLIMCIKKTQGSCCLLFFE</sequence>
<dbReference type="Ensembl" id="ENSGACT00000014840.1">
    <property type="protein sequence ID" value="ENSGACP00000014812.1"/>
    <property type="gene ID" value="ENSGACG00000011203.1"/>
</dbReference>
<dbReference type="InParanoid" id="G3PB38"/>